<comment type="function">
    <text evidence="5">Non-catalytic subunit of the queuine tRNA-ribosyltransferase (TGT) that catalyzes the base-exchange of a guanine (G) residue with queuine (Q) at position 34 (anticodon wobble position) in tRNAs with GU(N) anticodons (tRNA-Asp, -Asn, -His and -Tyr), resulting in the hypermodified nucleoside queuosine (7-(((4,5-cis-dihydroxy-2-cyclopenten-1-yl)amino)methyl)-7-deazaguanosine).</text>
</comment>
<dbReference type="PANTHER" id="PTHR46064:SF1">
    <property type="entry name" value="QUEUINE TRNA-RIBOSYLTRANSFERASE ACCESSORY SUBUNIT 2"/>
    <property type="match status" value="1"/>
</dbReference>
<evidence type="ECO:0000256" key="4">
    <source>
        <dbReference type="ARBA" id="ARBA00022833"/>
    </source>
</evidence>
<dbReference type="HAMAP" id="MF_03043">
    <property type="entry name" value="QTRT2"/>
    <property type="match status" value="1"/>
</dbReference>
<organism evidence="7 8">
    <name type="scientific">Batillaria attramentaria</name>
    <dbReference type="NCBI Taxonomy" id="370345"/>
    <lineage>
        <taxon>Eukaryota</taxon>
        <taxon>Metazoa</taxon>
        <taxon>Spiralia</taxon>
        <taxon>Lophotrochozoa</taxon>
        <taxon>Mollusca</taxon>
        <taxon>Gastropoda</taxon>
        <taxon>Caenogastropoda</taxon>
        <taxon>Sorbeoconcha</taxon>
        <taxon>Cerithioidea</taxon>
        <taxon>Batillariidae</taxon>
        <taxon>Batillaria</taxon>
    </lineage>
</organism>
<evidence type="ECO:0000256" key="2">
    <source>
        <dbReference type="ARBA" id="ARBA00022694"/>
    </source>
</evidence>
<reference evidence="7 8" key="1">
    <citation type="journal article" date="2023" name="Sci. Data">
        <title>Genome assembly of the Korean intertidal mud-creeper Batillaria attramentaria.</title>
        <authorList>
            <person name="Patra A.K."/>
            <person name="Ho P.T."/>
            <person name="Jun S."/>
            <person name="Lee S.J."/>
            <person name="Kim Y."/>
            <person name="Won Y.J."/>
        </authorList>
    </citation>
    <scope>NUCLEOTIDE SEQUENCE [LARGE SCALE GENOMIC DNA]</scope>
    <source>
        <strain evidence="7">Wonlab-2016</strain>
    </source>
</reference>
<feature type="binding site" evidence="5">
    <location>
        <position position="374"/>
    </location>
    <ligand>
        <name>Zn(2+)</name>
        <dbReference type="ChEBI" id="CHEBI:29105"/>
    </ligand>
</feature>
<comment type="caution">
    <text evidence="7">The sequence shown here is derived from an EMBL/GenBank/DDBJ whole genome shotgun (WGS) entry which is preliminary data.</text>
</comment>
<protein>
    <recommendedName>
        <fullName evidence="5">Queuine tRNA-ribosyltransferase accessory subunit 2</fullName>
    </recommendedName>
    <alternativeName>
        <fullName evidence="5">Queuine tRNA-ribosyltransferase domain-containing protein 1</fullName>
    </alternativeName>
</protein>
<keyword evidence="3 5" id="KW-0479">Metal-binding</keyword>
<dbReference type="GO" id="GO:0046872">
    <property type="term" value="F:metal ion binding"/>
    <property type="evidence" value="ECO:0007669"/>
    <property type="project" value="UniProtKB-KW"/>
</dbReference>
<comment type="subunit">
    <text evidence="5">Heterodimer of a catalytic subunit and an accessory subunit.</text>
</comment>
<dbReference type="NCBIfam" id="TIGR00449">
    <property type="entry name" value="tgt_general"/>
    <property type="match status" value="1"/>
</dbReference>
<comment type="cofactor">
    <cofactor evidence="5">
        <name>Zn(2+)</name>
        <dbReference type="ChEBI" id="CHEBI:29105"/>
    </cofactor>
    <text evidence="5">Binds 1 zinc ion per subunit.</text>
</comment>
<dbReference type="InterPro" id="IPR002616">
    <property type="entry name" value="tRNA_ribo_trans-like"/>
</dbReference>
<dbReference type="GO" id="GO:0008033">
    <property type="term" value="P:tRNA processing"/>
    <property type="evidence" value="ECO:0007669"/>
    <property type="project" value="UniProtKB-KW"/>
</dbReference>
<dbReference type="GO" id="GO:0008479">
    <property type="term" value="F:tRNA-guanosine(34) queuine transglycosylase activity"/>
    <property type="evidence" value="ECO:0007669"/>
    <property type="project" value="UniProtKB-UniRule"/>
</dbReference>
<gene>
    <name evidence="7" type="ORF">BaRGS_00013023</name>
</gene>
<keyword evidence="2 5" id="KW-0819">tRNA processing</keyword>
<feature type="binding site" evidence="5">
    <location>
        <position position="345"/>
    </location>
    <ligand>
        <name>Zn(2+)</name>
        <dbReference type="ChEBI" id="CHEBI:29105"/>
    </ligand>
</feature>
<feature type="binding site" evidence="5">
    <location>
        <position position="348"/>
    </location>
    <ligand>
        <name>Zn(2+)</name>
        <dbReference type="ChEBI" id="CHEBI:29105"/>
    </ligand>
</feature>
<evidence type="ECO:0000256" key="3">
    <source>
        <dbReference type="ARBA" id="ARBA00022723"/>
    </source>
</evidence>
<evidence type="ECO:0000259" key="6">
    <source>
        <dbReference type="Pfam" id="PF01702"/>
    </source>
</evidence>
<comment type="subcellular location">
    <subcellularLocation>
        <location evidence="5">Cytoplasm</location>
    </subcellularLocation>
</comment>
<evidence type="ECO:0000256" key="5">
    <source>
        <dbReference type="HAMAP-Rule" id="MF_03043"/>
    </source>
</evidence>
<dbReference type="EMBL" id="JACVVK020000072">
    <property type="protein sequence ID" value="KAK7495803.1"/>
    <property type="molecule type" value="Genomic_DNA"/>
</dbReference>
<dbReference type="Gene3D" id="3.20.20.105">
    <property type="entry name" value="Queuine tRNA-ribosyltransferase-like"/>
    <property type="match status" value="1"/>
</dbReference>
<comment type="similarity">
    <text evidence="5">Belongs to the queuine tRNA-ribosyltransferase family. QTRT2 subfamily.</text>
</comment>
<sequence>MKFSVEKIVHGGCRLGLLHEVGKLQSVTVETPLCLLHTKAGSAPNLSMDTLGYIQNLPPIALMPLNLLAEHHETLEEYKKGIADFTAMKDFLICCSLQDPCTAVPSGYNDKTSVALWGRAGKMKVDPELFVKIQEAFQPDWFQCLGDSDTNKDSSKKRSKKAVDNTLNFLDEILKRRKSSEILQQSSVFGSIEGGFNQFERERSAKETAARGVDGFAIEGFQSDGQEFRQFHEKEFTDILGLTLKHLPEDKPRMMLGVWRPDSVLQAVSAGIDIFDSSYAYSVSEKGRALVFDFDYHKKHWESITDDDGSENSKNATTTGRGFSVDLKDSRYKDDFSPVLKGCGCYTCKTYTRAYLNHLLTTSELQSGVLLMVHNLHHYFGFFEAIRQSLREDKFQQLQQLIDGHSRSPSADR</sequence>
<keyword evidence="1 5" id="KW-0963">Cytoplasm</keyword>
<dbReference type="SUPFAM" id="SSF51713">
    <property type="entry name" value="tRNA-guanine transglycosylase"/>
    <property type="match status" value="1"/>
</dbReference>
<dbReference type="InterPro" id="IPR028592">
    <property type="entry name" value="QTRTD1"/>
</dbReference>
<evidence type="ECO:0000313" key="8">
    <source>
        <dbReference type="Proteomes" id="UP001519460"/>
    </source>
</evidence>
<accession>A0ABD0L8U7</accession>
<dbReference type="InterPro" id="IPR036511">
    <property type="entry name" value="TGT-like_sf"/>
</dbReference>
<dbReference type="GO" id="GO:0005737">
    <property type="term" value="C:cytoplasm"/>
    <property type="evidence" value="ECO:0007669"/>
    <property type="project" value="UniProtKB-SubCell"/>
</dbReference>
<dbReference type="Proteomes" id="UP001519460">
    <property type="component" value="Unassembled WGS sequence"/>
</dbReference>
<name>A0ABD0L8U7_9CAEN</name>
<evidence type="ECO:0000256" key="1">
    <source>
        <dbReference type="ARBA" id="ARBA00022490"/>
    </source>
</evidence>
<dbReference type="PANTHER" id="PTHR46064">
    <property type="entry name" value="QUEUINE TRNA-RIBOSYLTRANSFERASE ACCESSORY SUBUNIT 2"/>
    <property type="match status" value="1"/>
</dbReference>
<dbReference type="AlphaFoldDB" id="A0ABD0L8U7"/>
<dbReference type="Pfam" id="PF01702">
    <property type="entry name" value="TGT"/>
    <property type="match status" value="1"/>
</dbReference>
<keyword evidence="8" id="KW-1185">Reference proteome</keyword>
<dbReference type="InterPro" id="IPR050852">
    <property type="entry name" value="Queuine_tRNA-ribosyltrfase"/>
</dbReference>
<feature type="binding site" evidence="5">
    <location>
        <position position="343"/>
    </location>
    <ligand>
        <name>Zn(2+)</name>
        <dbReference type="ChEBI" id="CHEBI:29105"/>
    </ligand>
</feature>
<keyword evidence="4 5" id="KW-0862">Zinc</keyword>
<proteinExistence type="inferred from homology"/>
<feature type="domain" description="tRNA-guanine(15) transglycosylase-like" evidence="6">
    <location>
        <begin position="24"/>
        <end position="400"/>
    </location>
</feature>
<evidence type="ECO:0000313" key="7">
    <source>
        <dbReference type="EMBL" id="KAK7495803.1"/>
    </source>
</evidence>